<reference evidence="1" key="1">
    <citation type="submission" date="2023-06" db="EMBL/GenBank/DDBJ databases">
        <authorList>
            <person name="Kurt Z."/>
        </authorList>
    </citation>
    <scope>NUCLEOTIDE SEQUENCE</scope>
</reference>
<evidence type="ECO:0000313" key="3">
    <source>
        <dbReference type="Proteomes" id="UP001642409"/>
    </source>
</evidence>
<dbReference type="Proteomes" id="UP001642409">
    <property type="component" value="Unassembled WGS sequence"/>
</dbReference>
<reference evidence="2 3" key="2">
    <citation type="submission" date="2024-07" db="EMBL/GenBank/DDBJ databases">
        <authorList>
            <person name="Akdeniz Z."/>
        </authorList>
    </citation>
    <scope>NUCLEOTIDE SEQUENCE [LARGE SCALE GENOMIC DNA]</scope>
</reference>
<evidence type="ECO:0000313" key="1">
    <source>
        <dbReference type="EMBL" id="CAI9952978.1"/>
    </source>
</evidence>
<protein>
    <submittedName>
        <fullName evidence="2">Hypothetical_protein</fullName>
    </submittedName>
</protein>
<comment type="caution">
    <text evidence="1">The sequence shown here is derived from an EMBL/GenBank/DDBJ whole genome shotgun (WGS) entry which is preliminary data.</text>
</comment>
<proteinExistence type="predicted"/>
<dbReference type="AlphaFoldDB" id="A0AA86UYL5"/>
<name>A0AA86UYL5_9EUKA</name>
<gene>
    <name evidence="1" type="ORF">HINF_LOCUS40623</name>
    <name evidence="2" type="ORF">HINF_LOCUS77951</name>
</gene>
<organism evidence="1">
    <name type="scientific">Hexamita inflata</name>
    <dbReference type="NCBI Taxonomy" id="28002"/>
    <lineage>
        <taxon>Eukaryota</taxon>
        <taxon>Metamonada</taxon>
        <taxon>Diplomonadida</taxon>
        <taxon>Hexamitidae</taxon>
        <taxon>Hexamitinae</taxon>
        <taxon>Hexamita</taxon>
    </lineage>
</organism>
<evidence type="ECO:0000313" key="2">
    <source>
        <dbReference type="EMBL" id="CAL6114388.1"/>
    </source>
</evidence>
<sequence length="148" mass="16663">MTTPFTSSFCLADTPSDAFEVSVLRRSSHVKRTQMLVQHFVLREMRSEKLVYAIFVISLPRKTSISSKDIGAESVIEHDIYVCCVAEKIASRLSFGSLHRQIEQNRQTYKQLCSINAAGVQYTESIACMARRKLSRSIYAALGCDSVF</sequence>
<dbReference type="EMBL" id="CAXDID020000796">
    <property type="protein sequence ID" value="CAL6114388.1"/>
    <property type="molecule type" value="Genomic_DNA"/>
</dbReference>
<accession>A0AA86UYL5</accession>
<dbReference type="EMBL" id="CATOUU010000835">
    <property type="protein sequence ID" value="CAI9952978.1"/>
    <property type="molecule type" value="Genomic_DNA"/>
</dbReference>
<keyword evidence="3" id="KW-1185">Reference proteome</keyword>